<dbReference type="EMBL" id="JABENB010000001">
    <property type="protein sequence ID" value="NNG38023.1"/>
    <property type="molecule type" value="Genomic_DNA"/>
</dbReference>
<dbReference type="Proteomes" id="UP000557772">
    <property type="component" value="Unassembled WGS sequence"/>
</dbReference>
<evidence type="ECO:0000256" key="1">
    <source>
        <dbReference type="SAM" id="MobiDB-lite"/>
    </source>
</evidence>
<keyword evidence="2" id="KW-1133">Transmembrane helix</keyword>
<evidence type="ECO:0000313" key="4">
    <source>
        <dbReference type="Proteomes" id="UP000557772"/>
    </source>
</evidence>
<keyword evidence="4" id="KW-1185">Reference proteome</keyword>
<reference evidence="3 4" key="1">
    <citation type="submission" date="2020-05" db="EMBL/GenBank/DDBJ databases">
        <title>Flexivirga sp. ID2601S isolated from air conditioner.</title>
        <authorList>
            <person name="Kim D.H."/>
        </authorList>
    </citation>
    <scope>NUCLEOTIDE SEQUENCE [LARGE SCALE GENOMIC DNA]</scope>
    <source>
        <strain evidence="3 4">ID2601S</strain>
    </source>
</reference>
<gene>
    <name evidence="3" type="ORF">HJ588_01865</name>
</gene>
<dbReference type="AlphaFoldDB" id="A0A849AE15"/>
<name>A0A849AE15_9MICO</name>
<dbReference type="InterPro" id="IPR021202">
    <property type="entry name" value="Rv3654c-like"/>
</dbReference>
<dbReference type="NCBIfam" id="TIGR03816">
    <property type="entry name" value="tadE_like_DECH"/>
    <property type="match status" value="1"/>
</dbReference>
<protein>
    <submittedName>
        <fullName evidence="3">Flp pilus-assembly TadE/G-like family protein</fullName>
    </submittedName>
</protein>
<sequence>MTGHRAGDRGSATVLVVAAIGVVIACLLSAMALVSAVLASHRARAAADLSALAGAGVLLDPGDARSACDVAAAVVARNHGRVASCSTHGDELVIAVRVPTSWPGLPDATARARAGPEGADAAAGPSGPSVPGE</sequence>
<evidence type="ECO:0000256" key="2">
    <source>
        <dbReference type="SAM" id="Phobius"/>
    </source>
</evidence>
<keyword evidence="2" id="KW-0472">Membrane</keyword>
<organism evidence="3 4">
    <name type="scientific">Flexivirga aerilata</name>
    <dbReference type="NCBI Taxonomy" id="1656889"/>
    <lineage>
        <taxon>Bacteria</taxon>
        <taxon>Bacillati</taxon>
        <taxon>Actinomycetota</taxon>
        <taxon>Actinomycetes</taxon>
        <taxon>Micrococcales</taxon>
        <taxon>Dermacoccaceae</taxon>
        <taxon>Flexivirga</taxon>
    </lineage>
</organism>
<proteinExistence type="predicted"/>
<feature type="transmembrane region" description="Helical" evidence="2">
    <location>
        <begin position="12"/>
        <end position="39"/>
    </location>
</feature>
<comment type="caution">
    <text evidence="3">The sequence shown here is derived from an EMBL/GenBank/DDBJ whole genome shotgun (WGS) entry which is preliminary data.</text>
</comment>
<feature type="compositionally biased region" description="Low complexity" evidence="1">
    <location>
        <begin position="111"/>
        <end position="133"/>
    </location>
</feature>
<dbReference type="PROSITE" id="PS51257">
    <property type="entry name" value="PROKAR_LIPOPROTEIN"/>
    <property type="match status" value="1"/>
</dbReference>
<accession>A0A849AE15</accession>
<feature type="region of interest" description="Disordered" evidence="1">
    <location>
        <begin position="104"/>
        <end position="133"/>
    </location>
</feature>
<keyword evidence="2" id="KW-0812">Transmembrane</keyword>
<evidence type="ECO:0000313" key="3">
    <source>
        <dbReference type="EMBL" id="NNG38023.1"/>
    </source>
</evidence>
<dbReference type="RefSeq" id="WP_171151415.1">
    <property type="nucleotide sequence ID" value="NZ_JABENB010000001.1"/>
</dbReference>